<reference evidence="1 2" key="1">
    <citation type="journal article" date="2014" name="Nat. Commun.">
        <title>Klebsormidium flaccidum genome reveals primary factors for plant terrestrial adaptation.</title>
        <authorList>
            <person name="Hori K."/>
            <person name="Maruyama F."/>
            <person name="Fujisawa T."/>
            <person name="Togashi T."/>
            <person name="Yamamoto N."/>
            <person name="Seo M."/>
            <person name="Sato S."/>
            <person name="Yamada T."/>
            <person name="Mori H."/>
            <person name="Tajima N."/>
            <person name="Moriyama T."/>
            <person name="Ikeuchi M."/>
            <person name="Watanabe M."/>
            <person name="Wada H."/>
            <person name="Kobayashi K."/>
            <person name="Saito M."/>
            <person name="Masuda T."/>
            <person name="Sasaki-Sekimoto Y."/>
            <person name="Mashiguchi K."/>
            <person name="Awai K."/>
            <person name="Shimojima M."/>
            <person name="Masuda S."/>
            <person name="Iwai M."/>
            <person name="Nobusawa T."/>
            <person name="Narise T."/>
            <person name="Kondo S."/>
            <person name="Saito H."/>
            <person name="Sato R."/>
            <person name="Murakawa M."/>
            <person name="Ihara Y."/>
            <person name="Oshima-Yamada Y."/>
            <person name="Ohtaka K."/>
            <person name="Satoh M."/>
            <person name="Sonobe K."/>
            <person name="Ishii M."/>
            <person name="Ohtani R."/>
            <person name="Kanamori-Sato M."/>
            <person name="Honoki R."/>
            <person name="Miyazaki D."/>
            <person name="Mochizuki H."/>
            <person name="Umetsu J."/>
            <person name="Higashi K."/>
            <person name="Shibata D."/>
            <person name="Kamiya Y."/>
            <person name="Sato N."/>
            <person name="Nakamura Y."/>
            <person name="Tabata S."/>
            <person name="Ida S."/>
            <person name="Kurokawa K."/>
            <person name="Ohta H."/>
        </authorList>
    </citation>
    <scope>NUCLEOTIDE SEQUENCE [LARGE SCALE GENOMIC DNA]</scope>
    <source>
        <strain evidence="1 2">NIES-2285</strain>
    </source>
</reference>
<dbReference type="OMA" id="ENWHSAI"/>
<dbReference type="AlphaFoldDB" id="A0A1Y1I0C5"/>
<proteinExistence type="predicted"/>
<dbReference type="InterPro" id="IPR020101">
    <property type="entry name" value="Cyt_b-c1_8-plants"/>
</dbReference>
<protein>
    <submittedName>
        <fullName evidence="1">Uncharacterized protein</fullName>
    </submittedName>
</protein>
<dbReference type="PANTHER" id="PTHR34559">
    <property type="entry name" value="CYTOCHROME B-C1 COMPLEX SUBUNIT 8"/>
    <property type="match status" value="1"/>
</dbReference>
<sequence>MGKKWPPPVHLKEVVYMLSPFELKVMSGLWKNFWPSLKSSLREHRSDLLVFITPIVGTVAYARRYEMNRLIPRLPIRPSGPSYLKVGARLQERDKLEDRY</sequence>
<organism evidence="1 2">
    <name type="scientific">Klebsormidium nitens</name>
    <name type="common">Green alga</name>
    <name type="synonym">Ulothrix nitens</name>
    <dbReference type="NCBI Taxonomy" id="105231"/>
    <lineage>
        <taxon>Eukaryota</taxon>
        <taxon>Viridiplantae</taxon>
        <taxon>Streptophyta</taxon>
        <taxon>Klebsormidiophyceae</taxon>
        <taxon>Klebsormidiales</taxon>
        <taxon>Klebsormidiaceae</taxon>
        <taxon>Klebsormidium</taxon>
    </lineage>
</organism>
<dbReference type="PANTHER" id="PTHR34559:SF1">
    <property type="entry name" value="OS06G0175900 PROTEIN"/>
    <property type="match status" value="1"/>
</dbReference>
<dbReference type="Proteomes" id="UP000054558">
    <property type="component" value="Unassembled WGS sequence"/>
</dbReference>
<accession>A0A1Y1I0C5</accession>
<gene>
    <name evidence="1" type="ORF">KFL_001860110</name>
</gene>
<dbReference type="Pfam" id="PF10890">
    <property type="entry name" value="Cyt_b-c1_8"/>
    <property type="match status" value="1"/>
</dbReference>
<dbReference type="GO" id="GO:0098803">
    <property type="term" value="C:respiratory chain complex"/>
    <property type="evidence" value="ECO:0007669"/>
    <property type="project" value="InterPro"/>
</dbReference>
<evidence type="ECO:0000313" key="2">
    <source>
        <dbReference type="Proteomes" id="UP000054558"/>
    </source>
</evidence>
<evidence type="ECO:0000313" key="1">
    <source>
        <dbReference type="EMBL" id="GAQ84364.1"/>
    </source>
</evidence>
<name>A0A1Y1I0C5_KLENI</name>
<keyword evidence="2" id="KW-1185">Reference proteome</keyword>
<dbReference type="EMBL" id="DF237135">
    <property type="protein sequence ID" value="GAQ84364.1"/>
    <property type="molecule type" value="Genomic_DNA"/>
</dbReference>
<dbReference type="OrthoDB" id="1841852at2759"/>